<feature type="domain" description="Glutaredoxin" evidence="4">
    <location>
        <begin position="138"/>
        <end position="201"/>
    </location>
</feature>
<dbReference type="InterPro" id="IPR002109">
    <property type="entry name" value="Glutaredoxin"/>
</dbReference>
<dbReference type="Proteomes" id="UP000649617">
    <property type="component" value="Unassembled WGS sequence"/>
</dbReference>
<evidence type="ECO:0000259" key="4">
    <source>
        <dbReference type="Pfam" id="PF00462"/>
    </source>
</evidence>
<keyword evidence="2" id="KW-0408">Iron</keyword>
<evidence type="ECO:0000256" key="1">
    <source>
        <dbReference type="ARBA" id="ARBA00022723"/>
    </source>
</evidence>
<dbReference type="GO" id="GO:0046872">
    <property type="term" value="F:metal ion binding"/>
    <property type="evidence" value="ECO:0007669"/>
    <property type="project" value="UniProtKB-KW"/>
</dbReference>
<dbReference type="SUPFAM" id="SSF52833">
    <property type="entry name" value="Thioredoxin-like"/>
    <property type="match status" value="3"/>
</dbReference>
<dbReference type="OrthoDB" id="415696at2759"/>
<dbReference type="InterPro" id="IPR033658">
    <property type="entry name" value="GRX_PICOT-like"/>
</dbReference>
<dbReference type="GO" id="GO:0051536">
    <property type="term" value="F:iron-sulfur cluster binding"/>
    <property type="evidence" value="ECO:0007669"/>
    <property type="project" value="UniProtKB-KW"/>
</dbReference>
<dbReference type="Pfam" id="PF00462">
    <property type="entry name" value="Glutaredoxin"/>
    <property type="match status" value="2"/>
</dbReference>
<proteinExistence type="predicted"/>
<evidence type="ECO:0000313" key="5">
    <source>
        <dbReference type="EMBL" id="CAE7636888.1"/>
    </source>
</evidence>
<comment type="caution">
    <text evidence="5">The sequence shown here is derived from an EMBL/GenBank/DDBJ whole genome shotgun (WGS) entry which is preliminary data.</text>
</comment>
<dbReference type="GO" id="GO:0005829">
    <property type="term" value="C:cytosol"/>
    <property type="evidence" value="ECO:0007669"/>
    <property type="project" value="TreeGrafter"/>
</dbReference>
<dbReference type="GO" id="GO:0006879">
    <property type="term" value="P:intracellular iron ion homeostasis"/>
    <property type="evidence" value="ECO:0007669"/>
    <property type="project" value="TreeGrafter"/>
</dbReference>
<dbReference type="GO" id="GO:0005634">
    <property type="term" value="C:nucleus"/>
    <property type="evidence" value="ECO:0007669"/>
    <property type="project" value="TreeGrafter"/>
</dbReference>
<dbReference type="FunFam" id="3.40.30.10:FF:000012">
    <property type="entry name" value="Monothiol glutaredoxin"/>
    <property type="match status" value="2"/>
</dbReference>
<keyword evidence="1" id="KW-0479">Metal-binding</keyword>
<feature type="domain" description="Glutaredoxin" evidence="4">
    <location>
        <begin position="242"/>
        <end position="306"/>
    </location>
</feature>
<protein>
    <submittedName>
        <fullName evidence="5">Glrx3 protein</fullName>
    </submittedName>
</protein>
<accession>A0A812VT26</accession>
<keyword evidence="3" id="KW-0411">Iron-sulfur</keyword>
<organism evidence="5 6">
    <name type="scientific">Symbiodinium pilosum</name>
    <name type="common">Dinoflagellate</name>
    <dbReference type="NCBI Taxonomy" id="2952"/>
    <lineage>
        <taxon>Eukaryota</taxon>
        <taxon>Sar</taxon>
        <taxon>Alveolata</taxon>
        <taxon>Dinophyceae</taxon>
        <taxon>Suessiales</taxon>
        <taxon>Symbiodiniaceae</taxon>
        <taxon>Symbiodinium</taxon>
    </lineage>
</organism>
<gene>
    <name evidence="5" type="primary">glrx3</name>
    <name evidence="5" type="ORF">SPIL2461_LOCUS16804</name>
</gene>
<dbReference type="PANTHER" id="PTHR10293:SF73">
    <property type="entry name" value="GLUTAREDOXIN-3"/>
    <property type="match status" value="1"/>
</dbReference>
<dbReference type="AlphaFoldDB" id="A0A812VT26"/>
<dbReference type="EMBL" id="CAJNIZ010042761">
    <property type="protein sequence ID" value="CAE7636888.1"/>
    <property type="molecule type" value="Genomic_DNA"/>
</dbReference>
<evidence type="ECO:0000313" key="6">
    <source>
        <dbReference type="Proteomes" id="UP000649617"/>
    </source>
</evidence>
<dbReference type="PROSITE" id="PS51354">
    <property type="entry name" value="GLUTAREDOXIN_2"/>
    <property type="match status" value="2"/>
</dbReference>
<keyword evidence="6" id="KW-1185">Reference proteome</keyword>
<dbReference type="Gene3D" id="3.40.30.10">
    <property type="entry name" value="Glutaredoxin"/>
    <property type="match status" value="3"/>
</dbReference>
<sequence>MSVVAEVFSEAELQALCGSHKGLTTLLLWAPWHAPSVHLTKVLDAIAAEQKTVRFAKANADVCPGLATALGADQVPFAAFMTPRGVRIDVLAGADPPRLVEKVKTLASRPFDAAVADEASEAKDLTSRLKALVNFSPVMLFMKGSKVEPFCKFSKQAIGILEKHSIEYSTFDILQDDEVRQGLKDFSNWKTYPQLYINGELLGGVDILKEMDEDGSLLEAVGVAKEQPLQERLHGLINQAPVMLFMKGTPDEPRCGFSRKVVGLLNENNIKFDSFDILSDEEVRQGLKDYSNWPTYPQVYSSGKLVGGLDILKELADEGSLLEELSQ</sequence>
<name>A0A812VT26_SYMPI</name>
<evidence type="ECO:0000256" key="3">
    <source>
        <dbReference type="ARBA" id="ARBA00023014"/>
    </source>
</evidence>
<dbReference type="PANTHER" id="PTHR10293">
    <property type="entry name" value="GLUTAREDOXIN FAMILY MEMBER"/>
    <property type="match status" value="1"/>
</dbReference>
<dbReference type="InterPro" id="IPR036249">
    <property type="entry name" value="Thioredoxin-like_sf"/>
</dbReference>
<evidence type="ECO:0000256" key="2">
    <source>
        <dbReference type="ARBA" id="ARBA00023004"/>
    </source>
</evidence>
<dbReference type="InterPro" id="IPR004480">
    <property type="entry name" value="Monothiol_GRX-rel"/>
</dbReference>
<dbReference type="CDD" id="cd03028">
    <property type="entry name" value="GRX_PICOT_like"/>
    <property type="match status" value="2"/>
</dbReference>
<reference evidence="5" key="1">
    <citation type="submission" date="2021-02" db="EMBL/GenBank/DDBJ databases">
        <authorList>
            <person name="Dougan E. K."/>
            <person name="Rhodes N."/>
            <person name="Thang M."/>
            <person name="Chan C."/>
        </authorList>
    </citation>
    <scope>NUCLEOTIDE SEQUENCE</scope>
</reference>